<keyword evidence="1" id="KW-0812">Transmembrane</keyword>
<proteinExistence type="predicted"/>
<dbReference type="Pfam" id="PF03707">
    <property type="entry name" value="MHYT"/>
    <property type="match status" value="2"/>
</dbReference>
<feature type="transmembrane region" description="Helical" evidence="1">
    <location>
        <begin position="174"/>
        <end position="192"/>
    </location>
</feature>
<dbReference type="PROSITE" id="PS50924">
    <property type="entry name" value="MHYT"/>
    <property type="match status" value="1"/>
</dbReference>
<dbReference type="PANTHER" id="PTHR35152:SF1">
    <property type="entry name" value="DOMAIN SIGNALLING PROTEIN, PUTATIVE (AFU_ORTHOLOGUE AFUA_5G11310)-RELATED"/>
    <property type="match status" value="1"/>
</dbReference>
<gene>
    <name evidence="3" type="ORF">J3491_02530</name>
</gene>
<evidence type="ECO:0000313" key="3">
    <source>
        <dbReference type="EMBL" id="MBO1516210.1"/>
    </source>
</evidence>
<dbReference type="PANTHER" id="PTHR35152">
    <property type="entry name" value="DOMAIN SIGNALLING PROTEIN, PUTATIVE (AFU_ORTHOLOGUE AFUA_5G11310)-RELATED"/>
    <property type="match status" value="1"/>
</dbReference>
<accession>A0AAW4IUC4</accession>
<keyword evidence="1" id="KW-1133">Transmembrane helix</keyword>
<dbReference type="Proteomes" id="UP000664161">
    <property type="component" value="Unassembled WGS sequence"/>
</dbReference>
<feature type="domain" description="MHYT" evidence="2">
    <location>
        <begin position="6"/>
        <end position="195"/>
    </location>
</feature>
<evidence type="ECO:0000256" key="1">
    <source>
        <dbReference type="PROSITE-ProRule" id="PRU00244"/>
    </source>
</evidence>
<protein>
    <recommendedName>
        <fullName evidence="2">MHYT domain-containing protein</fullName>
    </recommendedName>
</protein>
<dbReference type="GO" id="GO:0016020">
    <property type="term" value="C:membrane"/>
    <property type="evidence" value="ECO:0007669"/>
    <property type="project" value="UniProtKB-UniRule"/>
</dbReference>
<feature type="transmembrane region" description="Helical" evidence="1">
    <location>
        <begin position="77"/>
        <end position="98"/>
    </location>
</feature>
<feature type="transmembrane region" description="Helical" evidence="1">
    <location>
        <begin position="105"/>
        <end position="122"/>
    </location>
</feature>
<feature type="transmembrane region" description="Helical" evidence="1">
    <location>
        <begin position="142"/>
        <end position="162"/>
    </location>
</feature>
<feature type="transmembrane region" description="Helical" evidence="1">
    <location>
        <begin position="212"/>
        <end position="234"/>
    </location>
</feature>
<evidence type="ECO:0000259" key="2">
    <source>
        <dbReference type="PROSITE" id="PS50924"/>
    </source>
</evidence>
<dbReference type="InterPro" id="IPR005330">
    <property type="entry name" value="MHYT_dom"/>
</dbReference>
<dbReference type="EMBL" id="JAGBKN010000003">
    <property type="protein sequence ID" value="MBO1516210.1"/>
    <property type="molecule type" value="Genomic_DNA"/>
</dbReference>
<organism evidence="3 4">
    <name type="scientific">Psychrobacter halodurans</name>
    <dbReference type="NCBI Taxonomy" id="2818439"/>
    <lineage>
        <taxon>Bacteria</taxon>
        <taxon>Pseudomonadati</taxon>
        <taxon>Pseudomonadota</taxon>
        <taxon>Gammaproteobacteria</taxon>
        <taxon>Moraxellales</taxon>
        <taxon>Moraxellaceae</taxon>
        <taxon>Psychrobacter</taxon>
    </lineage>
</organism>
<feature type="transmembrane region" description="Helical" evidence="1">
    <location>
        <begin position="41"/>
        <end position="62"/>
    </location>
</feature>
<reference evidence="3 4" key="1">
    <citation type="submission" date="2021-03" db="EMBL/GenBank/DDBJ databases">
        <authorList>
            <person name="Shang D.-D."/>
            <person name="Du Z.-J."/>
            <person name="Chen G.-J."/>
        </authorList>
    </citation>
    <scope>NUCLEOTIDE SEQUENCE [LARGE SCALE GENOMIC DNA]</scope>
    <source>
        <strain evidence="3 4">F2608</strain>
    </source>
</reference>
<keyword evidence="4" id="KW-1185">Reference proteome</keyword>
<feature type="transmembrane region" description="Helical" evidence="1">
    <location>
        <begin position="6"/>
        <end position="29"/>
    </location>
</feature>
<comment type="caution">
    <text evidence="3">The sequence shown here is derived from an EMBL/GenBank/DDBJ whole genome shotgun (WGS) entry which is preliminary data.</text>
</comment>
<keyword evidence="1" id="KW-0472">Membrane</keyword>
<sequence>MIEVEYNLMLVLVLYAIAVFGSYVGLNLAIRVPSAKPGNDLYFWVALSSLAIGGAIWSMHYIGMMAVDMKMPVTYDVGLTIVSMLLAVLFVAVGVVIVGRGVPSVAKLLGGGILTGLGVAAMHYTGMASMQMEATMSYNTPLLLTSIAIAIAASIAALWLAFNLRGNLQRFGSAFIMGIAVCGMHYTGMAAMEMQMAHTGEVMSMAHSSSDAFMSSMLIFIGSAIVLSLLWVIASKNAPQKAALVFGE</sequence>
<evidence type="ECO:0000313" key="4">
    <source>
        <dbReference type="Proteomes" id="UP000664161"/>
    </source>
</evidence>
<name>A0AAW4IUC4_9GAMM</name>
<dbReference type="RefSeq" id="WP_207969090.1">
    <property type="nucleotide sequence ID" value="NZ_JAGBKN010000003.1"/>
</dbReference>
<dbReference type="AlphaFoldDB" id="A0AAW4IUC4"/>